<gene>
    <name evidence="1" type="ORF">LCGC14_0153160</name>
</gene>
<protein>
    <submittedName>
        <fullName evidence="1">Uncharacterized protein</fullName>
    </submittedName>
</protein>
<organism evidence="1">
    <name type="scientific">marine sediment metagenome</name>
    <dbReference type="NCBI Taxonomy" id="412755"/>
    <lineage>
        <taxon>unclassified sequences</taxon>
        <taxon>metagenomes</taxon>
        <taxon>ecological metagenomes</taxon>
    </lineage>
</organism>
<comment type="caution">
    <text evidence="1">The sequence shown here is derived from an EMBL/GenBank/DDBJ whole genome shotgun (WGS) entry which is preliminary data.</text>
</comment>
<reference evidence="1" key="1">
    <citation type="journal article" date="2015" name="Nature">
        <title>Complex archaea that bridge the gap between prokaryotes and eukaryotes.</title>
        <authorList>
            <person name="Spang A."/>
            <person name="Saw J.H."/>
            <person name="Jorgensen S.L."/>
            <person name="Zaremba-Niedzwiedzka K."/>
            <person name="Martijn J."/>
            <person name="Lind A.E."/>
            <person name="van Eijk R."/>
            <person name="Schleper C."/>
            <person name="Guy L."/>
            <person name="Ettema T.J."/>
        </authorList>
    </citation>
    <scope>NUCLEOTIDE SEQUENCE</scope>
</reference>
<dbReference type="AlphaFoldDB" id="A0A0F9XZJ8"/>
<dbReference type="EMBL" id="LAZR01000055">
    <property type="protein sequence ID" value="KKN97803.1"/>
    <property type="molecule type" value="Genomic_DNA"/>
</dbReference>
<evidence type="ECO:0000313" key="1">
    <source>
        <dbReference type="EMBL" id="KKN97803.1"/>
    </source>
</evidence>
<name>A0A0F9XZJ8_9ZZZZ</name>
<proteinExistence type="predicted"/>
<sequence length="136" mass="14539">MKRLALVAILSTMPMAAVAQPFTAVNRLQVISLSGTTFEVIEDHGEGARGLWCAAAEYAEDQLGARTADQIYLKSPRGPSASGAGRVSAVFTLNDAELSEAAFKSYSVSVRNAGQTLPVGHAIQFCKDYILELKDF</sequence>
<accession>A0A0F9XZJ8</accession>